<organism evidence="1 2">
    <name type="scientific">Nitrobacter hamburgensis (strain DSM 10229 / NCIMB 13809 / X14)</name>
    <dbReference type="NCBI Taxonomy" id="323097"/>
    <lineage>
        <taxon>Bacteria</taxon>
        <taxon>Pseudomonadati</taxon>
        <taxon>Pseudomonadota</taxon>
        <taxon>Alphaproteobacteria</taxon>
        <taxon>Hyphomicrobiales</taxon>
        <taxon>Nitrobacteraceae</taxon>
        <taxon>Nitrobacter</taxon>
    </lineage>
</organism>
<proteinExistence type="predicted"/>
<evidence type="ECO:0000313" key="1">
    <source>
        <dbReference type="EMBL" id="ABE61179.1"/>
    </source>
</evidence>
<evidence type="ECO:0000313" key="2">
    <source>
        <dbReference type="Proteomes" id="UP000001953"/>
    </source>
</evidence>
<name>Q1QRG8_NITHX</name>
<dbReference type="HOGENOM" id="CLU_2524150_0_0_5"/>
<sequence length="84" mass="9332">MHHRKADGSLMADFSNRLEKLELKSARHSRPRLSPERRKLLTDCAVLHGDQQASQVLSECRPTNIPSSNEQRAAAIAAGLRVDS</sequence>
<reference evidence="1 2" key="1">
    <citation type="submission" date="2006-03" db="EMBL/GenBank/DDBJ databases">
        <title>Complete sequence of chromosome of Nitrobacter hamburgensis X14.</title>
        <authorList>
            <consortium name="US DOE Joint Genome Institute"/>
            <person name="Copeland A."/>
            <person name="Lucas S."/>
            <person name="Lapidus A."/>
            <person name="Barry K."/>
            <person name="Detter J.C."/>
            <person name="Glavina del Rio T."/>
            <person name="Hammon N."/>
            <person name="Israni S."/>
            <person name="Dalin E."/>
            <person name="Tice H."/>
            <person name="Pitluck S."/>
            <person name="Chain P."/>
            <person name="Malfatti S."/>
            <person name="Shin M."/>
            <person name="Vergez L."/>
            <person name="Schmutz J."/>
            <person name="Larimer F."/>
            <person name="Land M."/>
            <person name="Hauser L."/>
            <person name="Kyrpides N."/>
            <person name="Ivanova N."/>
            <person name="Ward B."/>
            <person name="Arp D."/>
            <person name="Klotz M."/>
            <person name="Stein L."/>
            <person name="O'Mullan G."/>
            <person name="Starkenburg S."/>
            <person name="Sayavedra L."/>
            <person name="Poret-Peterson A.T."/>
            <person name="Gentry M.E."/>
            <person name="Bruce D."/>
            <person name="Richardson P."/>
        </authorList>
    </citation>
    <scope>NUCLEOTIDE SEQUENCE [LARGE SCALE GENOMIC DNA]</scope>
    <source>
        <strain evidence="2">DSM 10229 / NCIMB 13809 / X14</strain>
    </source>
</reference>
<gene>
    <name evidence="1" type="ordered locus">Nham_0281</name>
</gene>
<dbReference type="AlphaFoldDB" id="Q1QRG8"/>
<accession>Q1QRG8</accession>
<keyword evidence="2" id="KW-1185">Reference proteome</keyword>
<dbReference type="EMBL" id="CP000319">
    <property type="protein sequence ID" value="ABE61179.1"/>
    <property type="molecule type" value="Genomic_DNA"/>
</dbReference>
<dbReference type="KEGG" id="nha:Nham_0281"/>
<protein>
    <submittedName>
        <fullName evidence="1">Uncharacterized protein</fullName>
    </submittedName>
</protein>
<dbReference type="Proteomes" id="UP000001953">
    <property type="component" value="Chromosome"/>
</dbReference>